<dbReference type="Proteomes" id="UP000219573">
    <property type="component" value="Unassembled WGS sequence"/>
</dbReference>
<dbReference type="AlphaFoldDB" id="A0A285IAE4"/>
<proteinExistence type="predicted"/>
<organism evidence="1 2">
    <name type="scientific">Orenia metallireducens</name>
    <dbReference type="NCBI Taxonomy" id="1413210"/>
    <lineage>
        <taxon>Bacteria</taxon>
        <taxon>Bacillati</taxon>
        <taxon>Bacillota</taxon>
        <taxon>Clostridia</taxon>
        <taxon>Halanaerobiales</taxon>
        <taxon>Halobacteroidaceae</taxon>
        <taxon>Orenia</taxon>
    </lineage>
</organism>
<gene>
    <name evidence="1" type="ORF">SAMN06265827_13619</name>
</gene>
<keyword evidence="2" id="KW-1185">Reference proteome</keyword>
<protein>
    <submittedName>
        <fullName evidence="1">Uncharacterized protein</fullName>
    </submittedName>
</protein>
<evidence type="ECO:0000313" key="1">
    <source>
        <dbReference type="EMBL" id="SNY44964.1"/>
    </source>
</evidence>
<dbReference type="RefSeq" id="WP_097019344.1">
    <property type="nucleotide sequence ID" value="NZ_OBDZ01000036.1"/>
</dbReference>
<reference evidence="2" key="1">
    <citation type="submission" date="2017-09" db="EMBL/GenBank/DDBJ databases">
        <authorList>
            <person name="Varghese N."/>
            <person name="Submissions S."/>
        </authorList>
    </citation>
    <scope>NUCLEOTIDE SEQUENCE [LARGE SCALE GENOMIC DNA]</scope>
    <source>
        <strain evidence="2">MSL47</strain>
    </source>
</reference>
<evidence type="ECO:0000313" key="2">
    <source>
        <dbReference type="Proteomes" id="UP000219573"/>
    </source>
</evidence>
<dbReference type="EMBL" id="OBDZ01000036">
    <property type="protein sequence ID" value="SNY44964.1"/>
    <property type="molecule type" value="Genomic_DNA"/>
</dbReference>
<accession>A0A285IAE4</accession>
<sequence length="167" mass="19522">MNNSIEINLTDRNLKCEKVIAHCINKGETMPSDIIEGDWSIEELVRARDFLTTVIEENIKERLSDIQRRAYHSLKDKMEIMEVEKEEDLFQILSKKELELHSIIFSDRFTEIASFDFEIPVDILENADQETLFDYMLDNMGNSQLGSKDKLKHKDNVIPFPINKSKN</sequence>
<name>A0A285IAE4_9FIRM</name>